<gene>
    <name evidence="1" type="ORF">Anapl_03430</name>
</gene>
<evidence type="ECO:0000313" key="1">
    <source>
        <dbReference type="EMBL" id="EOB06447.1"/>
    </source>
</evidence>
<proteinExistence type="predicted"/>
<dbReference type="Proteomes" id="UP000296049">
    <property type="component" value="Unassembled WGS sequence"/>
</dbReference>
<accession>R0K9E2</accession>
<keyword evidence="2" id="KW-1185">Reference proteome</keyword>
<organism evidence="1 2">
    <name type="scientific">Anas platyrhynchos</name>
    <name type="common">Mallard</name>
    <name type="synonym">Anas boschas</name>
    <dbReference type="NCBI Taxonomy" id="8839"/>
    <lineage>
        <taxon>Eukaryota</taxon>
        <taxon>Metazoa</taxon>
        <taxon>Chordata</taxon>
        <taxon>Craniata</taxon>
        <taxon>Vertebrata</taxon>
        <taxon>Euteleostomi</taxon>
        <taxon>Archelosauria</taxon>
        <taxon>Archosauria</taxon>
        <taxon>Dinosauria</taxon>
        <taxon>Saurischia</taxon>
        <taxon>Theropoda</taxon>
        <taxon>Coelurosauria</taxon>
        <taxon>Aves</taxon>
        <taxon>Neognathae</taxon>
        <taxon>Galloanserae</taxon>
        <taxon>Anseriformes</taxon>
        <taxon>Anatidae</taxon>
        <taxon>Anatinae</taxon>
        <taxon>Anas</taxon>
    </lineage>
</organism>
<reference evidence="2" key="1">
    <citation type="journal article" date="2013" name="Nat. Genet.">
        <title>The duck genome and transcriptome provide insight into an avian influenza virus reservoir species.</title>
        <authorList>
            <person name="Huang Y."/>
            <person name="Li Y."/>
            <person name="Burt D.W."/>
            <person name="Chen H."/>
            <person name="Zhang Y."/>
            <person name="Qian W."/>
            <person name="Kim H."/>
            <person name="Gan S."/>
            <person name="Zhao Y."/>
            <person name="Li J."/>
            <person name="Yi K."/>
            <person name="Feng H."/>
            <person name="Zhu P."/>
            <person name="Li B."/>
            <person name="Liu Q."/>
            <person name="Fairley S."/>
            <person name="Magor K.E."/>
            <person name="Du Z."/>
            <person name="Hu X."/>
            <person name="Goodman L."/>
            <person name="Tafer H."/>
            <person name="Vignal A."/>
            <person name="Lee T."/>
            <person name="Kim K.W."/>
            <person name="Sheng Z."/>
            <person name="An Y."/>
            <person name="Searle S."/>
            <person name="Herrero J."/>
            <person name="Groenen M.A."/>
            <person name="Crooijmans R.P."/>
            <person name="Faraut T."/>
            <person name="Cai Q."/>
            <person name="Webster R.G."/>
            <person name="Aldridge J.R."/>
            <person name="Warren W.C."/>
            <person name="Bartschat S."/>
            <person name="Kehr S."/>
            <person name="Marz M."/>
            <person name="Stadler P.F."/>
            <person name="Smith J."/>
            <person name="Kraus R.H."/>
            <person name="Zhao Y."/>
            <person name="Ren L."/>
            <person name="Fei J."/>
            <person name="Morisson M."/>
            <person name="Kaiser P."/>
            <person name="Griffin D.K."/>
            <person name="Rao M."/>
            <person name="Pitel F."/>
            <person name="Wang J."/>
            <person name="Li N."/>
        </authorList>
    </citation>
    <scope>NUCLEOTIDE SEQUENCE [LARGE SCALE GENOMIC DNA]</scope>
</reference>
<dbReference type="AlphaFoldDB" id="R0K9E2"/>
<dbReference type="EMBL" id="KB742616">
    <property type="protein sequence ID" value="EOB06447.1"/>
    <property type="molecule type" value="Genomic_DNA"/>
</dbReference>
<sequence length="127" mass="13982">MRGAKSQEEESPAALLHLMPLGLRHTPGQCWAHGKAQFNYSYTRIYCSRKPMEENTVFAGGWLSFAAPRQLSTANSTLEAVMAEGKHSRGFGNELILSTGQPDPKPPPYVTILAPGMTTSHEHPIYK</sequence>
<name>R0K9E2_ANAPL</name>
<protein>
    <submittedName>
        <fullName evidence="1">Uncharacterized protein</fullName>
    </submittedName>
</protein>
<evidence type="ECO:0000313" key="2">
    <source>
        <dbReference type="Proteomes" id="UP000296049"/>
    </source>
</evidence>